<evidence type="ECO:0000313" key="2">
    <source>
        <dbReference type="Proteomes" id="UP000593737"/>
    </source>
</evidence>
<organism evidence="1 2">
    <name type="scientific">Candidatus Nitrospira kreftii</name>
    <dbReference type="NCBI Taxonomy" id="2652173"/>
    <lineage>
        <taxon>Bacteria</taxon>
        <taxon>Pseudomonadati</taxon>
        <taxon>Nitrospirota</taxon>
        <taxon>Nitrospiria</taxon>
        <taxon>Nitrospirales</taxon>
        <taxon>Nitrospiraceae</taxon>
        <taxon>Nitrospira</taxon>
    </lineage>
</organism>
<gene>
    <name evidence="1" type="ORF">Nkreftii_002059</name>
</gene>
<accession>A0A7S8FED6</accession>
<proteinExistence type="predicted"/>
<dbReference type="KEGG" id="nkf:Nkreftii_002059"/>
<protein>
    <recommendedName>
        <fullName evidence="3">SGNH hydrolase-type esterase domain-containing protein</fullName>
    </recommendedName>
</protein>
<evidence type="ECO:0008006" key="3">
    <source>
        <dbReference type="Google" id="ProtNLM"/>
    </source>
</evidence>
<dbReference type="AlphaFoldDB" id="A0A7S8FED6"/>
<dbReference type="EMBL" id="CP047423">
    <property type="protein sequence ID" value="QPD04285.1"/>
    <property type="molecule type" value="Genomic_DNA"/>
</dbReference>
<reference evidence="1 2" key="1">
    <citation type="journal article" date="2020" name="ISME J.">
        <title>Enrichment and physiological characterization of a novel comammox Nitrospira indicates ammonium inhibition of complete nitrification.</title>
        <authorList>
            <person name="Sakoula D."/>
            <person name="Koch H."/>
            <person name="Frank J."/>
            <person name="Jetten M.S.M."/>
            <person name="van Kessel M.A.H.J."/>
            <person name="Lucker S."/>
        </authorList>
    </citation>
    <scope>NUCLEOTIDE SEQUENCE [LARGE SCALE GENOMIC DNA]</scope>
    <source>
        <strain evidence="1">Comreactor17</strain>
    </source>
</reference>
<name>A0A7S8FED6_9BACT</name>
<dbReference type="Proteomes" id="UP000593737">
    <property type="component" value="Chromosome"/>
</dbReference>
<evidence type="ECO:0000313" key="1">
    <source>
        <dbReference type="EMBL" id="QPD04285.1"/>
    </source>
</evidence>
<sequence length="249" mass="27731">MARVVALGASNLTRGFQTVVSTARLVWGPDVEVLAALGHGRSYGAPSRIIIRTLPGILKSGLWAELERRPPMTTRGLVTDVGNDILYGFSVERTLGWVEEALIRLSRVTNDIVLTDLPLASIRRLSNLKFLAFRSILVPSCRLSLAQVIDRSELVNEGLAQLSVAYGATFFQLDPAWYGFDPIHVRSSQWRPAWQSILGAQTQKKSGGSAVESVTLYFMRPERRWLFGLEQWTPQSGLALRYGGQVWLY</sequence>